<sequence length="148" mass="16938">MVYPDQAGEEDNAAVHEEEQINLFEAGVHPDQQQVPDNHPALEAPPYTHSVNKLAAMLHFMEIAQYSGLTNMYYDTQSLMYTEAMTYRATFPPPTFGTLYPMDPEWRRKAKEEEAATMEWELLDVEGLDLNMNVSFTDFLDSNPPEES</sequence>
<dbReference type="EMBL" id="ASHM01015654">
    <property type="protein sequence ID" value="PNX97533.1"/>
    <property type="molecule type" value="Genomic_DNA"/>
</dbReference>
<reference evidence="1 2" key="1">
    <citation type="journal article" date="2014" name="Am. J. Bot.">
        <title>Genome assembly and annotation for red clover (Trifolium pratense; Fabaceae).</title>
        <authorList>
            <person name="Istvanek J."/>
            <person name="Jaros M."/>
            <person name="Krenek A."/>
            <person name="Repkova J."/>
        </authorList>
    </citation>
    <scope>NUCLEOTIDE SEQUENCE [LARGE SCALE GENOMIC DNA]</scope>
    <source>
        <strain evidence="2">cv. Tatra</strain>
        <tissue evidence="1">Young leaves</tissue>
    </source>
</reference>
<evidence type="ECO:0000313" key="1">
    <source>
        <dbReference type="EMBL" id="PNX97533.1"/>
    </source>
</evidence>
<reference evidence="1 2" key="2">
    <citation type="journal article" date="2017" name="Front. Plant Sci.">
        <title>Gene Classification and Mining of Molecular Markers Useful in Red Clover (Trifolium pratense) Breeding.</title>
        <authorList>
            <person name="Istvanek J."/>
            <person name="Dluhosova J."/>
            <person name="Dluhos P."/>
            <person name="Patkova L."/>
            <person name="Nedelnik J."/>
            <person name="Repkova J."/>
        </authorList>
    </citation>
    <scope>NUCLEOTIDE SEQUENCE [LARGE SCALE GENOMIC DNA]</scope>
    <source>
        <strain evidence="2">cv. Tatra</strain>
        <tissue evidence="1">Young leaves</tissue>
    </source>
</reference>
<protein>
    <submittedName>
        <fullName evidence="1">Uncharacterized protein</fullName>
    </submittedName>
</protein>
<dbReference type="Proteomes" id="UP000236291">
    <property type="component" value="Unassembled WGS sequence"/>
</dbReference>
<name>A0A2K3N3B1_TRIPR</name>
<comment type="caution">
    <text evidence="1">The sequence shown here is derived from an EMBL/GenBank/DDBJ whole genome shotgun (WGS) entry which is preliminary data.</text>
</comment>
<dbReference type="AlphaFoldDB" id="A0A2K3N3B1"/>
<accession>A0A2K3N3B1</accession>
<organism evidence="1 2">
    <name type="scientific">Trifolium pratense</name>
    <name type="common">Red clover</name>
    <dbReference type="NCBI Taxonomy" id="57577"/>
    <lineage>
        <taxon>Eukaryota</taxon>
        <taxon>Viridiplantae</taxon>
        <taxon>Streptophyta</taxon>
        <taxon>Embryophyta</taxon>
        <taxon>Tracheophyta</taxon>
        <taxon>Spermatophyta</taxon>
        <taxon>Magnoliopsida</taxon>
        <taxon>eudicotyledons</taxon>
        <taxon>Gunneridae</taxon>
        <taxon>Pentapetalae</taxon>
        <taxon>rosids</taxon>
        <taxon>fabids</taxon>
        <taxon>Fabales</taxon>
        <taxon>Fabaceae</taxon>
        <taxon>Papilionoideae</taxon>
        <taxon>50 kb inversion clade</taxon>
        <taxon>NPAAA clade</taxon>
        <taxon>Hologalegina</taxon>
        <taxon>IRL clade</taxon>
        <taxon>Trifolieae</taxon>
        <taxon>Trifolium</taxon>
    </lineage>
</organism>
<gene>
    <name evidence="1" type="ORF">L195_g020763</name>
</gene>
<proteinExistence type="predicted"/>
<evidence type="ECO:0000313" key="2">
    <source>
        <dbReference type="Proteomes" id="UP000236291"/>
    </source>
</evidence>